<gene>
    <name evidence="2" type="ORF">EV668_3429</name>
</gene>
<accession>A0A4R7BT68</accession>
<organism evidence="2 3">
    <name type="scientific">Enterovirga rhinocerotis</name>
    <dbReference type="NCBI Taxonomy" id="1339210"/>
    <lineage>
        <taxon>Bacteria</taxon>
        <taxon>Pseudomonadati</taxon>
        <taxon>Pseudomonadota</taxon>
        <taxon>Alphaproteobacteria</taxon>
        <taxon>Hyphomicrobiales</taxon>
        <taxon>Methylobacteriaceae</taxon>
        <taxon>Enterovirga</taxon>
    </lineage>
</organism>
<keyword evidence="3" id="KW-1185">Reference proteome</keyword>
<feature type="compositionally biased region" description="Low complexity" evidence="1">
    <location>
        <begin position="313"/>
        <end position="339"/>
    </location>
</feature>
<dbReference type="OrthoDB" id="8455292at2"/>
<dbReference type="Proteomes" id="UP000295122">
    <property type="component" value="Unassembled WGS sequence"/>
</dbReference>
<evidence type="ECO:0008006" key="4">
    <source>
        <dbReference type="Google" id="ProtNLM"/>
    </source>
</evidence>
<dbReference type="AlphaFoldDB" id="A0A4R7BT68"/>
<protein>
    <recommendedName>
        <fullName evidence="4">DUF2336 domain-containing protein</fullName>
    </recommendedName>
</protein>
<name>A0A4R7BT68_9HYPH</name>
<feature type="compositionally biased region" description="Basic and acidic residues" evidence="1">
    <location>
        <begin position="100"/>
        <end position="113"/>
    </location>
</feature>
<feature type="region of interest" description="Disordered" evidence="1">
    <location>
        <begin position="302"/>
        <end position="359"/>
    </location>
</feature>
<dbReference type="RefSeq" id="WP_133772264.1">
    <property type="nucleotide sequence ID" value="NZ_SNZR01000014.1"/>
</dbReference>
<dbReference type="EMBL" id="SNZR01000014">
    <property type="protein sequence ID" value="TDR88944.1"/>
    <property type="molecule type" value="Genomic_DNA"/>
</dbReference>
<sequence>MRPRSAPDLSTLARLAQNPAAELRPLLLRVQAQTFADAQRRDEAMAASFEAIALGLIPLVSDDVVADIAAILDPIPDAPRRVLGALDARLGRRASSYRPSGHDQRHPDGRTPSEDLQAVLSRQNPALDLAIAKDQSVVLDGRALSILVDRAVHQRDLARALLARRETGRFDRAALYRHADAATRASIRHDLASVGALSAVLRPAGLGADIPAILAAAEMGDFDSIADLAESRLGCDRTALDLNDPAGRELFALTLLALGLDDAECIRVVILLASEASRSVGTMTELAQLVRTTPWPVAAFLAGRDGPRRRSRTPTPGGEPTRAAGTLRADGRSDAAGAAPRLNPAEPVRAHTAQAGHRS</sequence>
<comment type="caution">
    <text evidence="2">The sequence shown here is derived from an EMBL/GenBank/DDBJ whole genome shotgun (WGS) entry which is preliminary data.</text>
</comment>
<proteinExistence type="predicted"/>
<evidence type="ECO:0000313" key="3">
    <source>
        <dbReference type="Proteomes" id="UP000295122"/>
    </source>
</evidence>
<reference evidence="2 3" key="1">
    <citation type="submission" date="2019-03" db="EMBL/GenBank/DDBJ databases">
        <title>Genomic Encyclopedia of Type Strains, Phase IV (KMG-IV): sequencing the most valuable type-strain genomes for metagenomic binning, comparative biology and taxonomic classification.</title>
        <authorList>
            <person name="Goeker M."/>
        </authorList>
    </citation>
    <scope>NUCLEOTIDE SEQUENCE [LARGE SCALE GENOMIC DNA]</scope>
    <source>
        <strain evidence="2 3">DSM 25903</strain>
    </source>
</reference>
<evidence type="ECO:0000313" key="2">
    <source>
        <dbReference type="EMBL" id="TDR88944.1"/>
    </source>
</evidence>
<evidence type="ECO:0000256" key="1">
    <source>
        <dbReference type="SAM" id="MobiDB-lite"/>
    </source>
</evidence>
<feature type="region of interest" description="Disordered" evidence="1">
    <location>
        <begin position="94"/>
        <end position="113"/>
    </location>
</feature>